<accession>A0A419SLU5</accession>
<feature type="compositionally biased region" description="Basic and acidic residues" evidence="3">
    <location>
        <begin position="1"/>
        <end position="11"/>
    </location>
</feature>
<dbReference type="AlphaFoldDB" id="A0A419SLU5"/>
<organism evidence="5 6">
    <name type="scientific">Ammoniphilus oxalaticus</name>
    <dbReference type="NCBI Taxonomy" id="66863"/>
    <lineage>
        <taxon>Bacteria</taxon>
        <taxon>Bacillati</taxon>
        <taxon>Bacillota</taxon>
        <taxon>Bacilli</taxon>
        <taxon>Bacillales</taxon>
        <taxon>Paenibacillaceae</taxon>
        <taxon>Aneurinibacillus group</taxon>
        <taxon>Ammoniphilus</taxon>
    </lineage>
</organism>
<dbReference type="InterPro" id="IPR002168">
    <property type="entry name" value="Lipase_GDXG_HIS_AS"/>
</dbReference>
<dbReference type="PANTHER" id="PTHR48081">
    <property type="entry name" value="AB HYDROLASE SUPERFAMILY PROTEIN C4A8.06C"/>
    <property type="match status" value="1"/>
</dbReference>
<evidence type="ECO:0000313" key="5">
    <source>
        <dbReference type="EMBL" id="RKD25037.1"/>
    </source>
</evidence>
<evidence type="ECO:0000256" key="1">
    <source>
        <dbReference type="ARBA" id="ARBA00010515"/>
    </source>
</evidence>
<evidence type="ECO:0000256" key="2">
    <source>
        <dbReference type="ARBA" id="ARBA00022801"/>
    </source>
</evidence>
<reference evidence="5 6" key="1">
    <citation type="submission" date="2016-08" db="EMBL/GenBank/DDBJ databases">
        <title>Novel Firmicute Genomes.</title>
        <authorList>
            <person name="Poppleton D.I."/>
            <person name="Gribaldo S."/>
        </authorList>
    </citation>
    <scope>NUCLEOTIDE SEQUENCE [LARGE SCALE GENOMIC DNA]</scope>
    <source>
        <strain evidence="5 6">RAOx-1</strain>
    </source>
</reference>
<keyword evidence="2" id="KW-0378">Hydrolase</keyword>
<comment type="similarity">
    <text evidence="1">Belongs to the 'GDXG' lipolytic enzyme family.</text>
</comment>
<proteinExistence type="inferred from homology"/>
<gene>
    <name evidence="5" type="ORF">BEP19_04210</name>
</gene>
<dbReference type="EMBL" id="MCHY01000007">
    <property type="protein sequence ID" value="RKD25037.1"/>
    <property type="molecule type" value="Genomic_DNA"/>
</dbReference>
<feature type="region of interest" description="Disordered" evidence="3">
    <location>
        <begin position="1"/>
        <end position="23"/>
    </location>
</feature>
<dbReference type="GO" id="GO:0016787">
    <property type="term" value="F:hydrolase activity"/>
    <property type="evidence" value="ECO:0007669"/>
    <property type="project" value="UniProtKB-KW"/>
</dbReference>
<dbReference type="OrthoDB" id="9815425at2"/>
<dbReference type="InterPro" id="IPR050300">
    <property type="entry name" value="GDXG_lipolytic_enzyme"/>
</dbReference>
<dbReference type="Proteomes" id="UP000284219">
    <property type="component" value="Unassembled WGS sequence"/>
</dbReference>
<dbReference type="Gene3D" id="3.40.50.1820">
    <property type="entry name" value="alpha/beta hydrolase"/>
    <property type="match status" value="1"/>
</dbReference>
<protein>
    <recommendedName>
        <fullName evidence="4">Alpha/beta hydrolase fold-3 domain-containing protein</fullName>
    </recommendedName>
</protein>
<dbReference type="PANTHER" id="PTHR48081:SF8">
    <property type="entry name" value="ALPHA_BETA HYDROLASE FOLD-3 DOMAIN-CONTAINING PROTEIN-RELATED"/>
    <property type="match status" value="1"/>
</dbReference>
<dbReference type="InterPro" id="IPR029058">
    <property type="entry name" value="AB_hydrolase_fold"/>
</dbReference>
<dbReference type="Pfam" id="PF07859">
    <property type="entry name" value="Abhydrolase_3"/>
    <property type="match status" value="1"/>
</dbReference>
<evidence type="ECO:0000313" key="6">
    <source>
        <dbReference type="Proteomes" id="UP000284219"/>
    </source>
</evidence>
<keyword evidence="6" id="KW-1185">Reference proteome</keyword>
<name>A0A419SLU5_9BACL</name>
<evidence type="ECO:0000256" key="3">
    <source>
        <dbReference type="SAM" id="MobiDB-lite"/>
    </source>
</evidence>
<dbReference type="RefSeq" id="WP_120188855.1">
    <property type="nucleotide sequence ID" value="NZ_MCHY01000007.1"/>
</dbReference>
<evidence type="ECO:0000259" key="4">
    <source>
        <dbReference type="Pfam" id="PF07859"/>
    </source>
</evidence>
<dbReference type="InterPro" id="IPR013094">
    <property type="entry name" value="AB_hydrolase_3"/>
</dbReference>
<dbReference type="PROSITE" id="PS01173">
    <property type="entry name" value="LIPASE_GDXG_HIS"/>
    <property type="match status" value="1"/>
</dbReference>
<dbReference type="SUPFAM" id="SSF53474">
    <property type="entry name" value="alpha/beta-Hydrolases"/>
    <property type="match status" value="1"/>
</dbReference>
<feature type="domain" description="Alpha/beta hydrolase fold-3" evidence="4">
    <location>
        <begin position="76"/>
        <end position="287"/>
    </location>
</feature>
<comment type="caution">
    <text evidence="5">The sequence shown here is derived from an EMBL/GenBank/DDBJ whole genome shotgun (WGS) entry which is preliminary data.</text>
</comment>
<sequence length="309" mass="34326">MSLRPHIEEAIRNMPTAQPEKPEEMLLSRKVEHDVLTPVEERPAVHKMEDFTVPGPAGDIPIRVYSPEGEGPFPILMFFHGGGFVLQSIETHDELCRYLTLNTGCKVVSVQYRLAPENPFPAAPEDCYAATKWAAENADKIDGDVSNLFVTGDSSGGNLAAVVCLMAKDRGGPKIAKQVLIYPITDYHTKDETSRYPSYEENALGYGLSNIKMSHYWALYVKDRKDGEHPYASPIRAEDLSGLPPALVISIEKDVLRDEGEAYGKRLEEAGVPVTFERVQGTIHGFLKAFPKAEESVETFELINAYLKE</sequence>
<dbReference type="FunFam" id="3.40.50.1820:FF:000089">
    <property type="entry name" value="Alpha/beta hydrolase"/>
    <property type="match status" value="1"/>
</dbReference>